<dbReference type="KEGG" id="dsh:Dshi_4180"/>
<dbReference type="AlphaFoldDB" id="A8LUH3"/>
<dbReference type="RefSeq" id="WP_012187457.1">
    <property type="nucleotide sequence ID" value="NC_009959.1"/>
</dbReference>
<accession>A8LUH3</accession>
<gene>
    <name evidence="2" type="ordered locus">Dshi_4180</name>
</gene>
<feature type="region of interest" description="Disordered" evidence="1">
    <location>
        <begin position="124"/>
        <end position="171"/>
    </location>
</feature>
<proteinExistence type="predicted"/>
<dbReference type="HOGENOM" id="CLU_120011_1_0_5"/>
<sequence length="171" mass="17686">MTETQTSALRQELDSAAADATETARRAARDTGETVKDRARSEVETAADAASAAGERFDPDSLQAEAAQQIARGLDQLAVQLRDTDLSGAARSATRFARENPAVTLGGAALLGFAVARFLKASADPETAAADAPREAGSDPWTGHVTGPDAETPASDPSRVHTRAYGGARHG</sequence>
<geneLocation type="plasmid" evidence="2 3">
    <name>pDSHI05</name>
</geneLocation>
<protein>
    <recommendedName>
        <fullName evidence="4">DUF3618 domain-containing protein</fullName>
    </recommendedName>
</protein>
<dbReference type="EMBL" id="CP000835">
    <property type="protein sequence ID" value="ABV95890.1"/>
    <property type="molecule type" value="Genomic_DNA"/>
</dbReference>
<organism evidence="2 3">
    <name type="scientific">Dinoroseobacter shibae (strain DSM 16493 / NCIMB 14021 / DFL 12)</name>
    <dbReference type="NCBI Taxonomy" id="398580"/>
    <lineage>
        <taxon>Bacteria</taxon>
        <taxon>Pseudomonadati</taxon>
        <taxon>Pseudomonadota</taxon>
        <taxon>Alphaproteobacteria</taxon>
        <taxon>Rhodobacterales</taxon>
        <taxon>Roseobacteraceae</taxon>
        <taxon>Dinoroseobacter</taxon>
    </lineage>
</organism>
<keyword evidence="3" id="KW-1185">Reference proteome</keyword>
<keyword evidence="2" id="KW-0614">Plasmid</keyword>
<evidence type="ECO:0008006" key="4">
    <source>
        <dbReference type="Google" id="ProtNLM"/>
    </source>
</evidence>
<evidence type="ECO:0000256" key="1">
    <source>
        <dbReference type="SAM" id="MobiDB-lite"/>
    </source>
</evidence>
<evidence type="ECO:0000313" key="3">
    <source>
        <dbReference type="Proteomes" id="UP000006833"/>
    </source>
</evidence>
<reference evidence="3" key="1">
    <citation type="journal article" date="2010" name="ISME J.">
        <title>The complete genome sequence of the algal symbiont Dinoroseobacter shibae: a hitchhiker's guide to life in the sea.</title>
        <authorList>
            <person name="Wagner-Dobler I."/>
            <person name="Ballhausen B."/>
            <person name="Berger M."/>
            <person name="Brinkhoff T."/>
            <person name="Buchholz I."/>
            <person name="Bunk B."/>
            <person name="Cypionka H."/>
            <person name="Daniel R."/>
            <person name="Drepper T."/>
            <person name="Gerdts G."/>
            <person name="Hahnke S."/>
            <person name="Han C."/>
            <person name="Jahn D."/>
            <person name="Kalhoefer D."/>
            <person name="Kiss H."/>
            <person name="Klenk H.P."/>
            <person name="Kyrpides N."/>
            <person name="Liebl W."/>
            <person name="Liesegang H."/>
            <person name="Meincke L."/>
            <person name="Pati A."/>
            <person name="Petersen J."/>
            <person name="Piekarski T."/>
            <person name="Pommerenke C."/>
            <person name="Pradella S."/>
            <person name="Pukall R."/>
            <person name="Rabus R."/>
            <person name="Stackebrandt E."/>
            <person name="Thole S."/>
            <person name="Thompson L."/>
            <person name="Tielen P."/>
            <person name="Tomasch J."/>
            <person name="von Jan M."/>
            <person name="Wanphrut N."/>
            <person name="Wichels A."/>
            <person name="Zech H."/>
            <person name="Simon M."/>
        </authorList>
    </citation>
    <scope>NUCLEOTIDE SEQUENCE [LARGE SCALE GENOMIC DNA]</scope>
    <source>
        <strain evidence="3">DSM 16493 / NCIMB 14021 / DFL 12</strain>
        <plasmid evidence="3">Plasmid pDSHI05</plasmid>
    </source>
</reference>
<evidence type="ECO:0000313" key="2">
    <source>
        <dbReference type="EMBL" id="ABV95890.1"/>
    </source>
</evidence>
<feature type="compositionally biased region" description="Basic and acidic residues" evidence="1">
    <location>
        <begin position="22"/>
        <end position="43"/>
    </location>
</feature>
<feature type="region of interest" description="Disordered" evidence="1">
    <location>
        <begin position="1"/>
        <end position="61"/>
    </location>
</feature>
<name>A8LUH3_DINSH</name>
<dbReference type="Proteomes" id="UP000006833">
    <property type="component" value="Plasmid pDSHI05"/>
</dbReference>